<evidence type="ECO:0000313" key="8">
    <source>
        <dbReference type="EMBL" id="ATW23955.1"/>
    </source>
</evidence>
<evidence type="ECO:0000256" key="5">
    <source>
        <dbReference type="ARBA" id="ARBA00023163"/>
    </source>
</evidence>
<keyword evidence="6" id="KW-0346">Stress response</keyword>
<dbReference type="Gene3D" id="1.10.1740.10">
    <property type="match status" value="1"/>
</dbReference>
<keyword evidence="9" id="KW-1185">Reference proteome</keyword>
<dbReference type="OrthoDB" id="3190733at2"/>
<dbReference type="PANTHER" id="PTHR30385:SF6">
    <property type="entry name" value="RNA POLYMERASE SIGMA FACTOR SIGI"/>
    <property type="match status" value="1"/>
</dbReference>
<dbReference type="GO" id="GO:0003677">
    <property type="term" value="F:DNA binding"/>
    <property type="evidence" value="ECO:0007669"/>
    <property type="project" value="UniProtKB-UniRule"/>
</dbReference>
<dbReference type="EMBL" id="CP017634">
    <property type="protein sequence ID" value="ATW23955.1"/>
    <property type="molecule type" value="Genomic_DNA"/>
</dbReference>
<feature type="DNA-binding region" description="H-T-H motif" evidence="6">
    <location>
        <begin position="199"/>
        <end position="218"/>
    </location>
</feature>
<evidence type="ECO:0000313" key="9">
    <source>
        <dbReference type="Proteomes" id="UP000323521"/>
    </source>
</evidence>
<evidence type="ECO:0000256" key="6">
    <source>
        <dbReference type="HAMAP-Rule" id="MF_02064"/>
    </source>
</evidence>
<keyword evidence="3 6" id="KW-0731">Sigma factor</keyword>
<dbReference type="HAMAP" id="MF_02064">
    <property type="entry name" value="Sigma70_SigI"/>
    <property type="match status" value="1"/>
</dbReference>
<keyword evidence="5 6" id="KW-0804">Transcription</keyword>
<dbReference type="AlphaFoldDB" id="A0A3G1KPA4"/>
<reference evidence="8 9" key="1">
    <citation type="submission" date="2016-10" db="EMBL/GenBank/DDBJ databases">
        <title>Complete Genome Sequence of Peptococcaceae strain DCMF.</title>
        <authorList>
            <person name="Edwards R.J."/>
            <person name="Holland S.I."/>
            <person name="Deshpande N.P."/>
            <person name="Wong Y.K."/>
            <person name="Ertan H."/>
            <person name="Manefield M."/>
            <person name="Russell T.L."/>
            <person name="Lee M.J."/>
        </authorList>
    </citation>
    <scope>NUCLEOTIDE SEQUENCE [LARGE SCALE GENOMIC DNA]</scope>
    <source>
        <strain evidence="8 9">DCMF</strain>
    </source>
</reference>
<proteinExistence type="inferred from homology"/>
<dbReference type="Pfam" id="PF04542">
    <property type="entry name" value="Sigma70_r2"/>
    <property type="match status" value="1"/>
</dbReference>
<comment type="subcellular location">
    <subcellularLocation>
        <location evidence="6">Cytoplasm</location>
    </subcellularLocation>
</comment>
<dbReference type="GO" id="GO:0006352">
    <property type="term" value="P:DNA-templated transcription initiation"/>
    <property type="evidence" value="ECO:0007669"/>
    <property type="project" value="UniProtKB-UniRule"/>
</dbReference>
<keyword evidence="4 6" id="KW-0238">DNA-binding</keyword>
<dbReference type="Proteomes" id="UP000323521">
    <property type="component" value="Chromosome"/>
</dbReference>
<dbReference type="NCBIfam" id="TIGR02937">
    <property type="entry name" value="sigma70-ECF"/>
    <property type="match status" value="1"/>
</dbReference>
<dbReference type="GO" id="GO:0016987">
    <property type="term" value="F:sigma factor activity"/>
    <property type="evidence" value="ECO:0007669"/>
    <property type="project" value="UniProtKB-UniRule"/>
</dbReference>
<accession>A0A3G1KPA4</accession>
<dbReference type="SUPFAM" id="SSF88946">
    <property type="entry name" value="Sigma2 domain of RNA polymerase sigma factors"/>
    <property type="match status" value="1"/>
</dbReference>
<protein>
    <recommendedName>
        <fullName evidence="6">RNA polymerase sigma factor SigI</fullName>
    </recommendedName>
</protein>
<dbReference type="InterPro" id="IPR014244">
    <property type="entry name" value="RNA_pol_sigma-I"/>
</dbReference>
<comment type="similarity">
    <text evidence="6">Belongs to the sigma-70 factor family. SigI subfamily.</text>
</comment>
<keyword evidence="1 6" id="KW-0963">Cytoplasm</keyword>
<evidence type="ECO:0000256" key="3">
    <source>
        <dbReference type="ARBA" id="ARBA00023082"/>
    </source>
</evidence>
<evidence type="ECO:0000259" key="7">
    <source>
        <dbReference type="Pfam" id="PF04542"/>
    </source>
</evidence>
<dbReference type="KEGG" id="fwa:DCMF_03355"/>
<evidence type="ECO:0000256" key="2">
    <source>
        <dbReference type="ARBA" id="ARBA00023015"/>
    </source>
</evidence>
<dbReference type="PANTHER" id="PTHR30385">
    <property type="entry name" value="SIGMA FACTOR F FLAGELLAR"/>
    <property type="match status" value="1"/>
</dbReference>
<dbReference type="NCBIfam" id="TIGR02895">
    <property type="entry name" value="spore_sigI"/>
    <property type="match status" value="1"/>
</dbReference>
<comment type="function">
    <text evidence="6">Sigma factors are initiation factors that promote the attachment of RNA polymerase to specific initiation sites and are then released.</text>
</comment>
<dbReference type="GO" id="GO:0005737">
    <property type="term" value="C:cytoplasm"/>
    <property type="evidence" value="ECO:0007669"/>
    <property type="project" value="UniProtKB-SubCell"/>
</dbReference>
<dbReference type="PIRSF" id="PIRSF038953">
    <property type="entry name" value="SigI"/>
    <property type="match status" value="1"/>
</dbReference>
<sequence length="242" mass="28130">MALDELATLLESAQAGHRDAREKIIKRFHPLVIKTASSLSGRYIDTARDDEISIGMLAINQAIDTFKPQGGTSFFSYAEMLIKRRLIDYYRKEQRLSKAVPFSCLGPMNEQEENQNTISQIEHNLAMIEFQKKQEEIERREEIKQYTKRLKEYGIALTDLVANSPKHEDARLRALEVARLVATRSELKLHLEMKKELPLKQIEELVAVSRKTLERQRKYIIAMTIVICGEFNYLKEYLQKNI</sequence>
<organism evidence="8 9">
    <name type="scientific">Formimonas warabiya</name>
    <dbReference type="NCBI Taxonomy" id="1761012"/>
    <lineage>
        <taxon>Bacteria</taxon>
        <taxon>Bacillati</taxon>
        <taxon>Bacillota</taxon>
        <taxon>Clostridia</taxon>
        <taxon>Eubacteriales</taxon>
        <taxon>Peptococcaceae</taxon>
        <taxon>Candidatus Formimonas</taxon>
    </lineage>
</organism>
<name>A0A3G1KPA4_FORW1</name>
<dbReference type="InterPro" id="IPR007627">
    <property type="entry name" value="RNA_pol_sigma70_r2"/>
</dbReference>
<keyword evidence="2 6" id="KW-0805">Transcription regulation</keyword>
<evidence type="ECO:0000256" key="1">
    <source>
        <dbReference type="ARBA" id="ARBA00022490"/>
    </source>
</evidence>
<evidence type="ECO:0000256" key="4">
    <source>
        <dbReference type="ARBA" id="ARBA00023125"/>
    </source>
</evidence>
<feature type="domain" description="RNA polymerase sigma-70 region 2" evidence="7">
    <location>
        <begin position="25"/>
        <end position="95"/>
    </location>
</feature>
<gene>
    <name evidence="6" type="primary">sigI</name>
    <name evidence="8" type="ORF">DCMF_03355</name>
</gene>
<dbReference type="InterPro" id="IPR013325">
    <property type="entry name" value="RNA_pol_sigma_r2"/>
</dbReference>
<comment type="subunit">
    <text evidence="6">Interacts with RsgI.</text>
</comment>
<dbReference type="InterPro" id="IPR014284">
    <property type="entry name" value="RNA_pol_sigma-70_dom"/>
</dbReference>
<feature type="short sequence motif" description="Polymerase core binding" evidence="6">
    <location>
        <begin position="50"/>
        <end position="63"/>
    </location>
</feature>
<comment type="activity regulation">
    <text evidence="6">Negatively regulated by the anti-sigma-I factor RsgI.</text>
</comment>